<accession>A0A4U6T0L4</accession>
<keyword evidence="2" id="KW-1185">Reference proteome</keyword>
<evidence type="ECO:0000313" key="1">
    <source>
        <dbReference type="EMBL" id="TKV94989.1"/>
    </source>
</evidence>
<proteinExistence type="predicted"/>
<dbReference type="EMBL" id="CM016560">
    <property type="protein sequence ID" value="TKV94989.1"/>
    <property type="molecule type" value="Genomic_DNA"/>
</dbReference>
<name>A0A4U6T0L4_SETVI</name>
<dbReference type="AlphaFoldDB" id="A0A4U6T0L4"/>
<sequence length="74" mass="8157">MQNTKLQLPTTSHPAAPSPSIFSAQIKPLPSYLPQFSQWRAAACWSAGSRCGASGRLHGPVSPDQFPRHRPYRK</sequence>
<reference evidence="1" key="1">
    <citation type="submission" date="2019-03" db="EMBL/GenBank/DDBJ databases">
        <title>WGS assembly of Setaria viridis.</title>
        <authorList>
            <person name="Huang P."/>
            <person name="Jenkins J."/>
            <person name="Grimwood J."/>
            <person name="Barry K."/>
            <person name="Healey A."/>
            <person name="Mamidi S."/>
            <person name="Sreedasyam A."/>
            <person name="Shu S."/>
            <person name="Feldman M."/>
            <person name="Wu J."/>
            <person name="Yu Y."/>
            <person name="Chen C."/>
            <person name="Johnson J."/>
            <person name="Rokhsar D."/>
            <person name="Baxter I."/>
            <person name="Schmutz J."/>
            <person name="Brutnell T."/>
            <person name="Kellogg E."/>
        </authorList>
    </citation>
    <scope>NUCLEOTIDE SEQUENCE [LARGE SCALE GENOMIC DNA]</scope>
</reference>
<protein>
    <submittedName>
        <fullName evidence="1">Uncharacterized protein</fullName>
    </submittedName>
</protein>
<evidence type="ECO:0000313" key="2">
    <source>
        <dbReference type="Proteomes" id="UP000298652"/>
    </source>
</evidence>
<dbReference type="Gramene" id="TKV94989">
    <property type="protein sequence ID" value="TKV94989"/>
    <property type="gene ID" value="SEVIR_9G332500v2"/>
</dbReference>
<gene>
    <name evidence="1" type="ORF">SEVIR_9G332500v2</name>
</gene>
<organism evidence="1 2">
    <name type="scientific">Setaria viridis</name>
    <name type="common">Green bristlegrass</name>
    <name type="synonym">Setaria italica subsp. viridis</name>
    <dbReference type="NCBI Taxonomy" id="4556"/>
    <lineage>
        <taxon>Eukaryota</taxon>
        <taxon>Viridiplantae</taxon>
        <taxon>Streptophyta</taxon>
        <taxon>Embryophyta</taxon>
        <taxon>Tracheophyta</taxon>
        <taxon>Spermatophyta</taxon>
        <taxon>Magnoliopsida</taxon>
        <taxon>Liliopsida</taxon>
        <taxon>Poales</taxon>
        <taxon>Poaceae</taxon>
        <taxon>PACMAD clade</taxon>
        <taxon>Panicoideae</taxon>
        <taxon>Panicodae</taxon>
        <taxon>Paniceae</taxon>
        <taxon>Cenchrinae</taxon>
        <taxon>Setaria</taxon>
    </lineage>
</organism>
<dbReference type="Proteomes" id="UP000298652">
    <property type="component" value="Chromosome 9"/>
</dbReference>